<dbReference type="InterPro" id="IPR013762">
    <property type="entry name" value="Integrase-like_cat_sf"/>
</dbReference>
<dbReference type="GO" id="GO:0003677">
    <property type="term" value="F:DNA binding"/>
    <property type="evidence" value="ECO:0007669"/>
    <property type="project" value="UniProtKB-KW"/>
</dbReference>
<dbReference type="PANTHER" id="PTHR30349">
    <property type="entry name" value="PHAGE INTEGRASE-RELATED"/>
    <property type="match status" value="1"/>
</dbReference>
<name>A0AAU9QS43_9VIBR</name>
<dbReference type="InterPro" id="IPR010998">
    <property type="entry name" value="Integrase_recombinase_N"/>
</dbReference>
<evidence type="ECO:0000256" key="4">
    <source>
        <dbReference type="ARBA" id="ARBA00023172"/>
    </source>
</evidence>
<dbReference type="GO" id="GO:0015074">
    <property type="term" value="P:DNA integration"/>
    <property type="evidence" value="ECO:0007669"/>
    <property type="project" value="UniProtKB-KW"/>
</dbReference>
<dbReference type="InterPro" id="IPR050090">
    <property type="entry name" value="Tyrosine_recombinase_XerCD"/>
</dbReference>
<dbReference type="Gene3D" id="1.10.150.130">
    <property type="match status" value="1"/>
</dbReference>
<dbReference type="InterPro" id="IPR002104">
    <property type="entry name" value="Integrase_catalytic"/>
</dbReference>
<keyword evidence="3" id="KW-0238">DNA-binding</keyword>
<dbReference type="Gene3D" id="1.10.443.10">
    <property type="entry name" value="Intergrase catalytic core"/>
    <property type="match status" value="1"/>
</dbReference>
<evidence type="ECO:0000313" key="6">
    <source>
        <dbReference type="EMBL" id="CAH1596543.1"/>
    </source>
</evidence>
<dbReference type="RefSeq" id="WP_254705084.1">
    <property type="nucleotide sequence ID" value="NZ_CAKMTZ010000078.1"/>
</dbReference>
<dbReference type="InterPro" id="IPR011010">
    <property type="entry name" value="DNA_brk_join_enz"/>
</dbReference>
<evidence type="ECO:0000256" key="2">
    <source>
        <dbReference type="ARBA" id="ARBA00022908"/>
    </source>
</evidence>
<feature type="domain" description="Tyr recombinase" evidence="5">
    <location>
        <begin position="231"/>
        <end position="435"/>
    </location>
</feature>
<dbReference type="PROSITE" id="PS51898">
    <property type="entry name" value="TYR_RECOMBINASE"/>
    <property type="match status" value="1"/>
</dbReference>
<reference evidence="6" key="1">
    <citation type="submission" date="2022-01" db="EMBL/GenBank/DDBJ databases">
        <authorList>
            <person name="Lagorce A."/>
        </authorList>
    </citation>
    <scope>NUCLEOTIDE SEQUENCE</scope>
    <source>
        <strain evidence="6">Th15_F1_A12</strain>
    </source>
</reference>
<sequence length="460" mass="53647">MDSTMISIIQTRLNLGALPSLSDEFIEVGDGHKIRQVTHQREHVVDKFPLLVSDTRLHDCLEVNLFLEYRYKGKFLSPKKGGQKNLLGGVTVKTIRSIANSLKVFLTWLERSNIEWKELYAVSASNKAKEWLPPYRFRAHLIELIKEHKLSLNTANLYISHVRQLYEWAWQTKRIEKLPFQYTNKVIKKRRTDADFDLIFTSFTHDRGIEIQSNDLTIPRKHQQKKLVLNEGLAPFNQNELKNFYSTAYMQAESRQLWADLALLCGLRAFEVTLLRETEIVDIDLDETKVYAVDILGKLNKYRQILIPRSLMSRLWEYKNSPERMKRAAKWDSKHTDIDKPLFINRSGERLNEGSITNITSIAATELLNHRIKLDRSFHDLRSTFATSLARFLLENHLPLGFIQYKLMSLLGHANFTTTQKYIDLARTMTYDKRMKSWVEEVFGGLEQELSVEAKKIEIG</sequence>
<dbReference type="CDD" id="cd00397">
    <property type="entry name" value="DNA_BRE_C"/>
    <property type="match status" value="1"/>
</dbReference>
<gene>
    <name evidence="6" type="ORF">THF1A12_300015</name>
</gene>
<dbReference type="PANTHER" id="PTHR30349:SF64">
    <property type="entry name" value="PROPHAGE INTEGRASE INTD-RELATED"/>
    <property type="match status" value="1"/>
</dbReference>
<evidence type="ECO:0000313" key="7">
    <source>
        <dbReference type="Proteomes" id="UP001295462"/>
    </source>
</evidence>
<dbReference type="Pfam" id="PF00589">
    <property type="entry name" value="Phage_integrase"/>
    <property type="match status" value="1"/>
</dbReference>
<dbReference type="GO" id="GO:0006310">
    <property type="term" value="P:DNA recombination"/>
    <property type="evidence" value="ECO:0007669"/>
    <property type="project" value="UniProtKB-KW"/>
</dbReference>
<dbReference type="Proteomes" id="UP001295462">
    <property type="component" value="Unassembled WGS sequence"/>
</dbReference>
<comment type="caution">
    <text evidence="6">The sequence shown here is derived from an EMBL/GenBank/DDBJ whole genome shotgun (WGS) entry which is preliminary data.</text>
</comment>
<dbReference type="SUPFAM" id="SSF56349">
    <property type="entry name" value="DNA breaking-rejoining enzymes"/>
    <property type="match status" value="1"/>
</dbReference>
<accession>A0AAU9QS43</accession>
<evidence type="ECO:0000256" key="1">
    <source>
        <dbReference type="ARBA" id="ARBA00008857"/>
    </source>
</evidence>
<protein>
    <submittedName>
        <fullName evidence="6">Integrase</fullName>
    </submittedName>
</protein>
<organism evidence="6 7">
    <name type="scientific">Vibrio jasicida</name>
    <dbReference type="NCBI Taxonomy" id="766224"/>
    <lineage>
        <taxon>Bacteria</taxon>
        <taxon>Pseudomonadati</taxon>
        <taxon>Pseudomonadota</taxon>
        <taxon>Gammaproteobacteria</taxon>
        <taxon>Vibrionales</taxon>
        <taxon>Vibrionaceae</taxon>
        <taxon>Vibrio</taxon>
    </lineage>
</organism>
<dbReference type="AlphaFoldDB" id="A0AAU9QS43"/>
<evidence type="ECO:0000259" key="5">
    <source>
        <dbReference type="PROSITE" id="PS51898"/>
    </source>
</evidence>
<keyword evidence="2" id="KW-0229">DNA integration</keyword>
<keyword evidence="4" id="KW-0233">DNA recombination</keyword>
<evidence type="ECO:0000256" key="3">
    <source>
        <dbReference type="ARBA" id="ARBA00023125"/>
    </source>
</evidence>
<proteinExistence type="inferred from homology"/>
<dbReference type="EMBL" id="CAKMUD010000084">
    <property type="protein sequence ID" value="CAH1596543.1"/>
    <property type="molecule type" value="Genomic_DNA"/>
</dbReference>
<comment type="similarity">
    <text evidence="1">Belongs to the 'phage' integrase family.</text>
</comment>